<dbReference type="EMBL" id="BSXS01010325">
    <property type="protein sequence ID" value="GME97970.1"/>
    <property type="molecule type" value="Genomic_DNA"/>
</dbReference>
<protein>
    <submittedName>
        <fullName evidence="1">Unnamed protein product</fullName>
    </submittedName>
</protein>
<organism evidence="1 2">
    <name type="scientific">Ambrosiozyma monospora</name>
    <name type="common">Yeast</name>
    <name type="synonym">Endomycopsis monosporus</name>
    <dbReference type="NCBI Taxonomy" id="43982"/>
    <lineage>
        <taxon>Eukaryota</taxon>
        <taxon>Fungi</taxon>
        <taxon>Dikarya</taxon>
        <taxon>Ascomycota</taxon>
        <taxon>Saccharomycotina</taxon>
        <taxon>Pichiomycetes</taxon>
        <taxon>Pichiales</taxon>
        <taxon>Pichiaceae</taxon>
        <taxon>Ambrosiozyma</taxon>
    </lineage>
</organism>
<sequence length="271" mass="29987">MFDYSPKGADKNKLFYWDMEGDFTPEVTGEYAFQESCLGTALVFIDGELLIDDKTNQVLSLASIGASSQAQTKTVHMEAGKTYKIRVEYGSGKTFTLTTNDLVSSNGGGFLTIGYNLQRTENDLINEAIEAAKSVEKVVLCIGTSYDYESEGFDRKSMDLPGNQDRLVSEVLKANKNTIIINQSGTPVTLPFIDTTPAFIQAWFNGMESGNAITDILYGTVNPSGKLPLTFPRKIQDNPAYLTFKSNNGHVIYGEDVFTGWNWLMKTWLPL</sequence>
<gene>
    <name evidence="1" type="ORF">Amon02_001037400</name>
</gene>
<accession>A0ACB5TYC3</accession>
<keyword evidence="2" id="KW-1185">Reference proteome</keyword>
<evidence type="ECO:0000313" key="1">
    <source>
        <dbReference type="EMBL" id="GME97970.1"/>
    </source>
</evidence>
<proteinExistence type="predicted"/>
<name>A0ACB5TYC3_AMBMO</name>
<evidence type="ECO:0000313" key="2">
    <source>
        <dbReference type="Proteomes" id="UP001165064"/>
    </source>
</evidence>
<reference evidence="1" key="1">
    <citation type="submission" date="2023-04" db="EMBL/GenBank/DDBJ databases">
        <title>Ambrosiozyma monospora NBRC 10751.</title>
        <authorList>
            <person name="Ichikawa N."/>
            <person name="Sato H."/>
            <person name="Tonouchi N."/>
        </authorList>
    </citation>
    <scope>NUCLEOTIDE SEQUENCE</scope>
    <source>
        <strain evidence="1">NBRC 10751</strain>
    </source>
</reference>
<dbReference type="Proteomes" id="UP001165064">
    <property type="component" value="Unassembled WGS sequence"/>
</dbReference>
<comment type="caution">
    <text evidence="1">The sequence shown here is derived from an EMBL/GenBank/DDBJ whole genome shotgun (WGS) entry which is preliminary data.</text>
</comment>